<comment type="caution">
    <text evidence="6">The sequence shown here is derived from an EMBL/GenBank/DDBJ whole genome shotgun (WGS) entry which is preliminary data.</text>
</comment>
<evidence type="ECO:0000313" key="6">
    <source>
        <dbReference type="EMBL" id="MCG4611015.1"/>
    </source>
</evidence>
<dbReference type="SUPFAM" id="SSF49313">
    <property type="entry name" value="Cadherin-like"/>
    <property type="match status" value="2"/>
</dbReference>
<dbReference type="Gene3D" id="2.60.40.10">
    <property type="entry name" value="Immunoglobulins"/>
    <property type="match status" value="5"/>
</dbReference>
<evidence type="ECO:0000259" key="4">
    <source>
        <dbReference type="PROSITE" id="PS50022"/>
    </source>
</evidence>
<dbReference type="InterPro" id="IPR017853">
    <property type="entry name" value="GH"/>
</dbReference>
<evidence type="ECO:0000256" key="3">
    <source>
        <dbReference type="ARBA" id="ARBA00023295"/>
    </source>
</evidence>
<name>A0ABS9MJP1_9FIRM</name>
<dbReference type="PANTHER" id="PTHR42715">
    <property type="entry name" value="BETA-GLUCOSIDASE"/>
    <property type="match status" value="1"/>
</dbReference>
<dbReference type="InterPro" id="IPR001764">
    <property type="entry name" value="Glyco_hydro_3_N"/>
</dbReference>
<organism evidence="6 7">
    <name type="scientific">Anaeromassilibacillus senegalensis</name>
    <dbReference type="NCBI Taxonomy" id="1673717"/>
    <lineage>
        <taxon>Bacteria</taxon>
        <taxon>Bacillati</taxon>
        <taxon>Bacillota</taxon>
        <taxon>Clostridia</taxon>
        <taxon>Eubacteriales</taxon>
        <taxon>Acutalibacteraceae</taxon>
        <taxon>Anaeromassilibacillus</taxon>
    </lineage>
</organism>
<evidence type="ECO:0000259" key="5">
    <source>
        <dbReference type="PROSITE" id="PS51766"/>
    </source>
</evidence>
<dbReference type="PANTHER" id="PTHR42715:SF10">
    <property type="entry name" value="BETA-GLUCOSIDASE"/>
    <property type="match status" value="1"/>
</dbReference>
<keyword evidence="3" id="KW-0326">Glycosidase</keyword>
<dbReference type="InterPro" id="IPR050288">
    <property type="entry name" value="Cellulose_deg_GH3"/>
</dbReference>
<dbReference type="Gene3D" id="1.10.1330.10">
    <property type="entry name" value="Dockerin domain"/>
    <property type="match status" value="1"/>
</dbReference>
<comment type="similarity">
    <text evidence="1">Belongs to the glycosyl hydrolase 3 family.</text>
</comment>
<dbReference type="CDD" id="cd14256">
    <property type="entry name" value="Dockerin_I"/>
    <property type="match status" value="1"/>
</dbReference>
<evidence type="ECO:0000313" key="7">
    <source>
        <dbReference type="Proteomes" id="UP001298681"/>
    </source>
</evidence>
<dbReference type="InterPro" id="IPR036962">
    <property type="entry name" value="Glyco_hydro_3_N_sf"/>
</dbReference>
<dbReference type="InterPro" id="IPR008979">
    <property type="entry name" value="Galactose-bd-like_sf"/>
</dbReference>
<dbReference type="InterPro" id="IPR013783">
    <property type="entry name" value="Ig-like_fold"/>
</dbReference>
<dbReference type="PROSITE" id="PS51766">
    <property type="entry name" value="DOCKERIN"/>
    <property type="match status" value="1"/>
</dbReference>
<dbReference type="Gene3D" id="3.20.20.300">
    <property type="entry name" value="Glycoside hydrolase, family 3, N-terminal domain"/>
    <property type="match status" value="1"/>
</dbReference>
<dbReference type="PROSITE" id="PS50022">
    <property type="entry name" value="FA58C_3"/>
    <property type="match status" value="1"/>
</dbReference>
<dbReference type="EMBL" id="JAKNHQ010000010">
    <property type="protein sequence ID" value="MCG4611015.1"/>
    <property type="molecule type" value="Genomic_DNA"/>
</dbReference>
<dbReference type="InterPro" id="IPR016134">
    <property type="entry name" value="Dockerin_dom"/>
</dbReference>
<feature type="domain" description="Dockerin" evidence="5">
    <location>
        <begin position="812"/>
        <end position="875"/>
    </location>
</feature>
<proteinExistence type="inferred from homology"/>
<dbReference type="SUPFAM" id="SSF49785">
    <property type="entry name" value="Galactose-binding domain-like"/>
    <property type="match status" value="1"/>
</dbReference>
<dbReference type="InterPro" id="IPR015919">
    <property type="entry name" value="Cadherin-like_sf"/>
</dbReference>
<accession>A0ABS9MJP1</accession>
<dbReference type="RefSeq" id="WP_237966839.1">
    <property type="nucleotide sequence ID" value="NZ_JAKNHQ010000010.1"/>
</dbReference>
<dbReference type="Pfam" id="PF05345">
    <property type="entry name" value="He_PIG"/>
    <property type="match status" value="5"/>
</dbReference>
<keyword evidence="2" id="KW-0378">Hydrolase</keyword>
<dbReference type="InterPro" id="IPR000421">
    <property type="entry name" value="FA58C"/>
</dbReference>
<dbReference type="InterPro" id="IPR036439">
    <property type="entry name" value="Dockerin_dom_sf"/>
</dbReference>
<dbReference type="SUPFAM" id="SSF51445">
    <property type="entry name" value="(Trans)glycosidases"/>
    <property type="match status" value="1"/>
</dbReference>
<dbReference type="Proteomes" id="UP001298681">
    <property type="component" value="Unassembled WGS sequence"/>
</dbReference>
<evidence type="ECO:0000256" key="1">
    <source>
        <dbReference type="ARBA" id="ARBA00005336"/>
    </source>
</evidence>
<evidence type="ECO:0000256" key="2">
    <source>
        <dbReference type="ARBA" id="ARBA00022801"/>
    </source>
</evidence>
<dbReference type="Gene3D" id="2.60.120.260">
    <property type="entry name" value="Galactose-binding domain-like"/>
    <property type="match status" value="1"/>
</dbReference>
<protein>
    <submittedName>
        <fullName evidence="6">Ig domain-containing protein</fullName>
    </submittedName>
</protein>
<gene>
    <name evidence="6" type="ORF">L0P57_08725</name>
</gene>
<reference evidence="6 7" key="1">
    <citation type="submission" date="2022-01" db="EMBL/GenBank/DDBJ databases">
        <title>Collection of gut derived symbiotic bacterial strains cultured from healthy donors.</title>
        <authorList>
            <person name="Lin H."/>
            <person name="Kohout C."/>
            <person name="Waligurski E."/>
            <person name="Pamer E.G."/>
        </authorList>
    </citation>
    <scope>NUCLEOTIDE SEQUENCE [LARGE SCALE GENOMIC DNA]</scope>
    <source>
        <strain evidence="6 7">DFI.7.58</strain>
    </source>
</reference>
<sequence>MKKNTPLQRKANKINGQYCASNEGLLTDILRGEWGFQGFVVTDWGDYDVLAHEGHALAAGNDLNMPGGHNRYWITNKYRESLADGSLTLDQMRRSAYRLLNTIQSSALSSMPEKHNFASNLSIQSTTLPDAKIGFEYSESKVNPLIAAGGKGSRYSFQVASDSPAQLPEGITLRPNGALTGIPAAGTEGSYDIKFQVTDNTGASATKQLTLTVNGELSIAPEELPVVVLNEAYEQKLTASDAQGNPVDAIFTTTDALPTGLTLSEDGTIRGTCTDIGDGVFDITISVVSKDGSKTGTVSYKLDAISSTAQIATESLEDAVPGEFYSFALSADGGVQPYTWEVSALPEGFVLHDGAIKSGRLSGKDFLEQTVPESAEGVYEIEVKLTDSIGYEDTKTFLLKVGNPDEEAFAITTGSLGTGRVGASYETVLTSINGEGDVRYTLAEDSDSLPDGMTLSEDGILSGTPSLLSSNLYRIVIHATDGSGSTCDRTYSLYIAGQLTADPAAFQVLNASEGKAFKQSFSATGGYNNEYKFELAEGSSALPAGLSMTSDSSGMTISGTPEPGTAGTYELLILMDAAEFGGNPVTSVIPYTLVVEPEEINLALEKDVYASSYIDMPPEWAVDGNMGTRWSCYWQDGDVDTPWLTVDLGADYAIYRAVIYWETAQASEYVIQVSDDNETFTPVDVVGRSLNGNTHTWEIEATGRYIRMQSIKAATKWGSSIFEFEVYGTPAEETDYSIASKTYAIDAENAIVSGIPAKTTAEDVLSELTCQAQDATIQIVDASGEALDGGGMVASQMKVQVVAHNEVRKEYVVSVLGDLDGSGGPSEAAIEQIQSYILGDASLNLLQVLSADVKPDGKINVQDLVLIKKSILLGQ</sequence>
<keyword evidence="7" id="KW-1185">Reference proteome</keyword>
<feature type="domain" description="F5/8 type C" evidence="4">
    <location>
        <begin position="588"/>
        <end position="729"/>
    </location>
</feature>
<dbReference type="Pfam" id="PF00933">
    <property type="entry name" value="Glyco_hydro_3"/>
    <property type="match status" value="1"/>
</dbReference>
<dbReference type="Pfam" id="PF00754">
    <property type="entry name" value="F5_F8_type_C"/>
    <property type="match status" value="1"/>
</dbReference>